<feature type="compositionally biased region" description="Polar residues" evidence="1">
    <location>
        <begin position="16"/>
        <end position="34"/>
    </location>
</feature>
<dbReference type="CDD" id="cd00047">
    <property type="entry name" value="PTPc"/>
    <property type="match status" value="1"/>
</dbReference>
<evidence type="ECO:0000313" key="4">
    <source>
        <dbReference type="Proteomes" id="UP001164746"/>
    </source>
</evidence>
<feature type="domain" description="Tyrosine-protein phosphatase" evidence="2">
    <location>
        <begin position="59"/>
        <end position="253"/>
    </location>
</feature>
<dbReference type="SUPFAM" id="SSF52799">
    <property type="entry name" value="(Phosphotyrosine protein) phosphatases II"/>
    <property type="match status" value="1"/>
</dbReference>
<accession>A0ABY7F8S9</accession>
<dbReference type="InterPro" id="IPR050348">
    <property type="entry name" value="Protein-Tyr_Phosphatase"/>
</dbReference>
<dbReference type="PANTHER" id="PTHR19134">
    <property type="entry name" value="RECEPTOR-TYPE TYROSINE-PROTEIN PHOSPHATASE"/>
    <property type="match status" value="1"/>
</dbReference>
<gene>
    <name evidence="3" type="ORF">MAR_032626</name>
</gene>
<evidence type="ECO:0000313" key="3">
    <source>
        <dbReference type="EMBL" id="WAR18032.1"/>
    </source>
</evidence>
<proteinExistence type="predicted"/>
<dbReference type="PANTHER" id="PTHR19134:SF449">
    <property type="entry name" value="TYROSINE-PROTEIN PHOSPHATASE 1"/>
    <property type="match status" value="1"/>
</dbReference>
<dbReference type="SMART" id="SM00194">
    <property type="entry name" value="PTPc"/>
    <property type="match status" value="1"/>
</dbReference>
<evidence type="ECO:0000256" key="1">
    <source>
        <dbReference type="SAM" id="MobiDB-lite"/>
    </source>
</evidence>
<evidence type="ECO:0000259" key="2">
    <source>
        <dbReference type="PROSITE" id="PS50055"/>
    </source>
</evidence>
<dbReference type="PROSITE" id="PS50055">
    <property type="entry name" value="TYR_PHOSPHATASE_PTP"/>
    <property type="match status" value="1"/>
</dbReference>
<dbReference type="InterPro" id="IPR000242">
    <property type="entry name" value="PTP_cat"/>
</dbReference>
<name>A0ABY7F8S9_MYAAR</name>
<keyword evidence="4" id="KW-1185">Reference proteome</keyword>
<dbReference type="Gene3D" id="3.90.190.10">
    <property type="entry name" value="Protein tyrosine phosphatase superfamily"/>
    <property type="match status" value="1"/>
</dbReference>
<organism evidence="3 4">
    <name type="scientific">Mya arenaria</name>
    <name type="common">Soft-shell clam</name>
    <dbReference type="NCBI Taxonomy" id="6604"/>
    <lineage>
        <taxon>Eukaryota</taxon>
        <taxon>Metazoa</taxon>
        <taxon>Spiralia</taxon>
        <taxon>Lophotrochozoa</taxon>
        <taxon>Mollusca</taxon>
        <taxon>Bivalvia</taxon>
        <taxon>Autobranchia</taxon>
        <taxon>Heteroconchia</taxon>
        <taxon>Euheterodonta</taxon>
        <taxon>Imparidentia</taxon>
        <taxon>Neoheterodontei</taxon>
        <taxon>Myida</taxon>
        <taxon>Myoidea</taxon>
        <taxon>Myidae</taxon>
        <taxon>Mya</taxon>
    </lineage>
</organism>
<protein>
    <submittedName>
        <fullName evidence="3">PTPRK-like protein</fullName>
    </submittedName>
</protein>
<dbReference type="InterPro" id="IPR029021">
    <property type="entry name" value="Prot-tyrosine_phosphatase-like"/>
</dbReference>
<feature type="region of interest" description="Disordered" evidence="1">
    <location>
        <begin position="1"/>
        <end position="34"/>
    </location>
</feature>
<dbReference type="Proteomes" id="UP001164746">
    <property type="component" value="Chromosome 10"/>
</dbReference>
<sequence>NERTYYNEGQLKRESTNSNPAGTRSPANKPTSKELQTSAYIVTASEHEIDLEIDANHDEENTTDKMIPELYLRNFRKDSLSRIFTPKEVKTCQGTDTREFIHGYKKRKEYIATLGPMSQQLGDEFEPFWRMVWQQKVEKIVMVTNLIENASPKCEQYWPNVGTSKMYGEFKITSHSEDMYAEFTRRALTITRSSEERTLYHLHFTCWPDKGIPDDVTAIIEFRQRVLNTPTSYKGPTVVHCRTNSSSAMRASSNTCEPLTRMCILTSLVRTCRDHGL</sequence>
<dbReference type="Pfam" id="PF00102">
    <property type="entry name" value="Y_phosphatase"/>
    <property type="match status" value="1"/>
</dbReference>
<reference evidence="3" key="1">
    <citation type="submission" date="2022-11" db="EMBL/GenBank/DDBJ databases">
        <title>Centuries of genome instability and evolution in soft-shell clam transmissible cancer (bioRxiv).</title>
        <authorList>
            <person name="Hart S.F.M."/>
            <person name="Yonemitsu M.A."/>
            <person name="Giersch R.M."/>
            <person name="Beal B.F."/>
            <person name="Arriagada G."/>
            <person name="Davis B.W."/>
            <person name="Ostrander E.A."/>
            <person name="Goff S.P."/>
            <person name="Metzger M.J."/>
        </authorList>
    </citation>
    <scope>NUCLEOTIDE SEQUENCE</scope>
    <source>
        <strain evidence="3">MELC-2E11</strain>
        <tissue evidence="3">Siphon/mantle</tissue>
    </source>
</reference>
<feature type="compositionally biased region" description="Basic and acidic residues" evidence="1">
    <location>
        <begin position="1"/>
        <end position="15"/>
    </location>
</feature>
<dbReference type="EMBL" id="CP111021">
    <property type="protein sequence ID" value="WAR18032.1"/>
    <property type="molecule type" value="Genomic_DNA"/>
</dbReference>
<dbReference type="PRINTS" id="PR00700">
    <property type="entry name" value="PRTYPHPHTASE"/>
</dbReference>
<feature type="non-terminal residue" evidence="3">
    <location>
        <position position="277"/>
    </location>
</feature>